<feature type="compositionally biased region" description="Low complexity" evidence="1">
    <location>
        <begin position="148"/>
        <end position="174"/>
    </location>
</feature>
<dbReference type="EMBL" id="VICG01000005">
    <property type="protein sequence ID" value="KAA8571970.1"/>
    <property type="molecule type" value="Genomic_DNA"/>
</dbReference>
<feature type="compositionally biased region" description="Basic and acidic residues" evidence="1">
    <location>
        <begin position="183"/>
        <end position="196"/>
    </location>
</feature>
<dbReference type="AlphaFoldDB" id="A0A5M9JTM3"/>
<organism evidence="2 3">
    <name type="scientific">Monilinia fructicola</name>
    <name type="common">Brown rot fungus</name>
    <name type="synonym">Ciboria fructicola</name>
    <dbReference type="NCBI Taxonomy" id="38448"/>
    <lineage>
        <taxon>Eukaryota</taxon>
        <taxon>Fungi</taxon>
        <taxon>Dikarya</taxon>
        <taxon>Ascomycota</taxon>
        <taxon>Pezizomycotina</taxon>
        <taxon>Leotiomycetes</taxon>
        <taxon>Helotiales</taxon>
        <taxon>Sclerotiniaceae</taxon>
        <taxon>Monilinia</taxon>
    </lineage>
</organism>
<evidence type="ECO:0000313" key="3">
    <source>
        <dbReference type="Proteomes" id="UP000322873"/>
    </source>
</evidence>
<feature type="compositionally biased region" description="Polar residues" evidence="1">
    <location>
        <begin position="94"/>
        <end position="114"/>
    </location>
</feature>
<feature type="compositionally biased region" description="Basic residues" evidence="1">
    <location>
        <begin position="79"/>
        <end position="93"/>
    </location>
</feature>
<evidence type="ECO:0000256" key="1">
    <source>
        <dbReference type="SAM" id="MobiDB-lite"/>
    </source>
</evidence>
<feature type="compositionally biased region" description="Low complexity" evidence="1">
    <location>
        <begin position="250"/>
        <end position="278"/>
    </location>
</feature>
<reference evidence="2 3" key="1">
    <citation type="submission" date="2019-06" db="EMBL/GenBank/DDBJ databases">
        <title>Genome Sequence of the Brown Rot Fungal Pathogen Monilinia fructicola.</title>
        <authorList>
            <person name="De Miccolis Angelini R.M."/>
            <person name="Landi L."/>
            <person name="Abate D."/>
            <person name="Pollastro S."/>
            <person name="Romanazzi G."/>
            <person name="Faretra F."/>
        </authorList>
    </citation>
    <scope>NUCLEOTIDE SEQUENCE [LARGE SCALE GENOMIC DNA]</scope>
    <source>
        <strain evidence="2 3">Mfrc123</strain>
    </source>
</reference>
<proteinExistence type="predicted"/>
<dbReference type="VEuPathDB" id="FungiDB:MFRU_038g00020"/>
<keyword evidence="3" id="KW-1185">Reference proteome</keyword>
<name>A0A5M9JTM3_MONFR</name>
<sequence>MKRSNAMIRNVPINQNVLKSTLGKGFVEFKLMKMENCALQIINIKQTNALLLHLRKVHKEEVHFHSVQGVPNTNSLHSKSSKRKPPTRRKLNKSRQQQRAESPILSSGDQTQESGPPEPEIPASPQDNIPIPSEIDSESTSKRSENVLTSQPTDPSTTTTSSTLTPHSTTQLPQSAPNPTSKTLEKRKNDSSEENKCPCPNWHAPYFVSDACDDIRMFKQPVDENGNMIRFHKTNNTDTDVDSDAGSGSGNVSVISISGSGSGSSSVNTTSSVGDSDN</sequence>
<accession>A0A5M9JTM3</accession>
<dbReference type="Proteomes" id="UP000322873">
    <property type="component" value="Unassembled WGS sequence"/>
</dbReference>
<comment type="caution">
    <text evidence="2">The sequence shown here is derived from an EMBL/GenBank/DDBJ whole genome shotgun (WGS) entry which is preliminary data.</text>
</comment>
<evidence type="ECO:0000313" key="2">
    <source>
        <dbReference type="EMBL" id="KAA8571970.1"/>
    </source>
</evidence>
<protein>
    <submittedName>
        <fullName evidence="2">Uncharacterized protein</fullName>
    </submittedName>
</protein>
<feature type="region of interest" description="Disordered" evidence="1">
    <location>
        <begin position="65"/>
        <end position="202"/>
    </location>
</feature>
<feature type="region of interest" description="Disordered" evidence="1">
    <location>
        <begin position="233"/>
        <end position="278"/>
    </location>
</feature>
<dbReference type="VEuPathDB" id="FungiDB:MFRU_028g00190"/>
<gene>
    <name evidence="2" type="ORF">EYC84_001911</name>
</gene>